<comment type="caution">
    <text evidence="1">The sequence shown here is derived from an EMBL/GenBank/DDBJ whole genome shotgun (WGS) entry which is preliminary data.</text>
</comment>
<sequence length="129" mass="14755">MITILYIDDDLNTISNAEIINDLENIHQDAVIESAAVSDDDNLFQIIEANLPRGFSLLHPDESDYEIKDNFICVPIQIEYGSVQEFKKDAYAIHDGDNDYFNKWLLCCFLSDSLPFDAAARAKSWFNKE</sequence>
<dbReference type="Proteomes" id="UP000823844">
    <property type="component" value="Unassembled WGS sequence"/>
</dbReference>
<organism evidence="1 2">
    <name type="scientific">Candidatus Lactobacillus pullistercoris</name>
    <dbReference type="NCBI Taxonomy" id="2838636"/>
    <lineage>
        <taxon>Bacteria</taxon>
        <taxon>Bacillati</taxon>
        <taxon>Bacillota</taxon>
        <taxon>Bacilli</taxon>
        <taxon>Lactobacillales</taxon>
        <taxon>Lactobacillaceae</taxon>
        <taxon>Lactobacillus</taxon>
    </lineage>
</organism>
<proteinExistence type="predicted"/>
<name>A0A9E2KSF8_9LACO</name>
<evidence type="ECO:0000313" key="1">
    <source>
        <dbReference type="EMBL" id="MBU3828660.1"/>
    </source>
</evidence>
<dbReference type="EMBL" id="JAHLFT010000076">
    <property type="protein sequence ID" value="MBU3828660.1"/>
    <property type="molecule type" value="Genomic_DNA"/>
</dbReference>
<reference evidence="1" key="1">
    <citation type="journal article" date="2021" name="PeerJ">
        <title>Extensive microbial diversity within the chicken gut microbiome revealed by metagenomics and culture.</title>
        <authorList>
            <person name="Gilroy R."/>
            <person name="Ravi A."/>
            <person name="Getino M."/>
            <person name="Pursley I."/>
            <person name="Horton D.L."/>
            <person name="Alikhan N.F."/>
            <person name="Baker D."/>
            <person name="Gharbi K."/>
            <person name="Hall N."/>
            <person name="Watson M."/>
            <person name="Adriaenssens E.M."/>
            <person name="Foster-Nyarko E."/>
            <person name="Jarju S."/>
            <person name="Secka A."/>
            <person name="Antonio M."/>
            <person name="Oren A."/>
            <person name="Chaudhuri R.R."/>
            <person name="La Ragione R."/>
            <person name="Hildebrand F."/>
            <person name="Pallen M.J."/>
        </authorList>
    </citation>
    <scope>NUCLEOTIDE SEQUENCE</scope>
    <source>
        <strain evidence="1">F6-686</strain>
    </source>
</reference>
<evidence type="ECO:0000313" key="2">
    <source>
        <dbReference type="Proteomes" id="UP000823844"/>
    </source>
</evidence>
<dbReference type="AlphaFoldDB" id="A0A9E2KSF8"/>
<accession>A0A9E2KSF8</accession>
<protein>
    <submittedName>
        <fullName evidence="1">Uncharacterized protein</fullName>
    </submittedName>
</protein>
<gene>
    <name evidence="1" type="ORF">H9806_05980</name>
</gene>
<reference evidence="1" key="2">
    <citation type="submission" date="2021-04" db="EMBL/GenBank/DDBJ databases">
        <authorList>
            <person name="Gilroy R."/>
        </authorList>
    </citation>
    <scope>NUCLEOTIDE SEQUENCE</scope>
    <source>
        <strain evidence="1">F6-686</strain>
    </source>
</reference>